<evidence type="ECO:0000259" key="2">
    <source>
        <dbReference type="Pfam" id="PF12728"/>
    </source>
</evidence>
<name>A0A432ZTA4_9GAMM</name>
<keyword evidence="4" id="KW-1185">Reference proteome</keyword>
<proteinExistence type="predicted"/>
<protein>
    <recommendedName>
        <fullName evidence="2">Helix-turn-helix domain-containing protein</fullName>
    </recommendedName>
</protein>
<dbReference type="EMBL" id="PIQH01000002">
    <property type="protein sequence ID" value="RUO81082.1"/>
    <property type="molecule type" value="Genomic_DNA"/>
</dbReference>
<dbReference type="Proteomes" id="UP000287996">
    <property type="component" value="Unassembled WGS sequence"/>
</dbReference>
<feature type="compositionally biased region" description="Acidic residues" evidence="1">
    <location>
        <begin position="1"/>
        <end position="11"/>
    </location>
</feature>
<dbReference type="InterPro" id="IPR010093">
    <property type="entry name" value="SinI_DNA-bd"/>
</dbReference>
<evidence type="ECO:0000256" key="1">
    <source>
        <dbReference type="SAM" id="MobiDB-lite"/>
    </source>
</evidence>
<dbReference type="AlphaFoldDB" id="A0A432ZTA4"/>
<feature type="domain" description="Helix-turn-helix" evidence="2">
    <location>
        <begin position="26"/>
        <end position="75"/>
    </location>
</feature>
<dbReference type="Pfam" id="PF12728">
    <property type="entry name" value="HTH_17"/>
    <property type="match status" value="1"/>
</dbReference>
<dbReference type="InterPro" id="IPR041657">
    <property type="entry name" value="HTH_17"/>
</dbReference>
<feature type="region of interest" description="Disordered" evidence="1">
    <location>
        <begin position="1"/>
        <end position="22"/>
    </location>
</feature>
<sequence>MIESIDGDMTESETASGRCQEKQSDMLSVAEAAVMLGVTERTVARLIVRKTLTSRKVKGRRLIVSQSLRNYLNQKSSKAGTLLSIENRLANLERLLLGAIELYQPNALQDLGRKRELLIREHKPSD</sequence>
<gene>
    <name evidence="3" type="ORF">CWI84_02940</name>
</gene>
<dbReference type="NCBIfam" id="TIGR01764">
    <property type="entry name" value="excise"/>
    <property type="match status" value="1"/>
</dbReference>
<dbReference type="GO" id="GO:0003677">
    <property type="term" value="F:DNA binding"/>
    <property type="evidence" value="ECO:0007669"/>
    <property type="project" value="InterPro"/>
</dbReference>
<organism evidence="3 4">
    <name type="scientific">Idiomarina tyrosinivorans</name>
    <dbReference type="NCBI Taxonomy" id="1445662"/>
    <lineage>
        <taxon>Bacteria</taxon>
        <taxon>Pseudomonadati</taxon>
        <taxon>Pseudomonadota</taxon>
        <taxon>Gammaproteobacteria</taxon>
        <taxon>Alteromonadales</taxon>
        <taxon>Idiomarinaceae</taxon>
        <taxon>Idiomarina</taxon>
    </lineage>
</organism>
<evidence type="ECO:0000313" key="4">
    <source>
        <dbReference type="Proteomes" id="UP000287996"/>
    </source>
</evidence>
<evidence type="ECO:0000313" key="3">
    <source>
        <dbReference type="EMBL" id="RUO81082.1"/>
    </source>
</evidence>
<reference evidence="3 4" key="1">
    <citation type="journal article" date="2011" name="Front. Microbiol.">
        <title>Genomic signatures of strain selection and enhancement in Bacillus atrophaeus var. globigii, a historical biowarfare simulant.</title>
        <authorList>
            <person name="Gibbons H.S."/>
            <person name="Broomall S.M."/>
            <person name="McNew L.A."/>
            <person name="Daligault H."/>
            <person name="Chapman C."/>
            <person name="Bruce D."/>
            <person name="Karavis M."/>
            <person name="Krepps M."/>
            <person name="McGregor P.A."/>
            <person name="Hong C."/>
            <person name="Park K.H."/>
            <person name="Akmal A."/>
            <person name="Feldman A."/>
            <person name="Lin J.S."/>
            <person name="Chang W.E."/>
            <person name="Higgs B.W."/>
            <person name="Demirev P."/>
            <person name="Lindquist J."/>
            <person name="Liem A."/>
            <person name="Fochler E."/>
            <person name="Read T.D."/>
            <person name="Tapia R."/>
            <person name="Johnson S."/>
            <person name="Bishop-Lilly K.A."/>
            <person name="Detter C."/>
            <person name="Han C."/>
            <person name="Sozhamannan S."/>
            <person name="Rosenzweig C.N."/>
            <person name="Skowronski E.W."/>
        </authorList>
    </citation>
    <scope>NUCLEOTIDE SEQUENCE [LARGE SCALE GENOMIC DNA]</scope>
    <source>
        <strain evidence="3 4">CC-PW-9</strain>
    </source>
</reference>
<accession>A0A432ZTA4</accession>
<comment type="caution">
    <text evidence="3">The sequence shown here is derived from an EMBL/GenBank/DDBJ whole genome shotgun (WGS) entry which is preliminary data.</text>
</comment>